<gene>
    <name evidence="2 3" type="primary">dtd</name>
    <name evidence="3" type="ORF">AB5I84_12380</name>
</gene>
<comment type="similarity">
    <text evidence="1 2">Belongs to the DTD family.</text>
</comment>
<evidence type="ECO:0000256" key="1">
    <source>
        <dbReference type="ARBA" id="ARBA00009673"/>
    </source>
</evidence>
<dbReference type="EMBL" id="JBGCUO010000002">
    <property type="protein sequence ID" value="MEY1662949.1"/>
    <property type="molecule type" value="Genomic_DNA"/>
</dbReference>
<dbReference type="NCBIfam" id="TIGR00256">
    <property type="entry name" value="D-aminoacyl-tRNA deacylase"/>
    <property type="match status" value="1"/>
</dbReference>
<dbReference type="Gene3D" id="3.50.80.10">
    <property type="entry name" value="D-tyrosyl-tRNA(Tyr) deacylase"/>
    <property type="match status" value="1"/>
</dbReference>
<dbReference type="RefSeq" id="WP_369456219.1">
    <property type="nucleotide sequence ID" value="NZ_JBGCUO010000002.1"/>
</dbReference>
<comment type="subunit">
    <text evidence="2">Homodimer.</text>
</comment>
<comment type="function">
    <text evidence="2">An aminoacyl-tRNA editing enzyme that deacylates mischarged D-aminoacyl-tRNAs. Also deacylates mischarged glycyl-tRNA(Ala), protecting cells against glycine mischarging by AlaRS. Acts via tRNA-based rather than protein-based catalysis; rejects L-amino acids rather than detecting D-amino acids in the active site. By recycling D-aminoacyl-tRNA to D-amino acids and free tRNA molecules, this enzyme counteracts the toxicity associated with the formation of D-aminoacyl-tRNA entities in vivo and helps enforce protein L-homochirality.</text>
</comment>
<dbReference type="GO" id="GO:0051499">
    <property type="term" value="F:D-aminoacyl-tRNA deacylase activity"/>
    <property type="evidence" value="ECO:0007669"/>
    <property type="project" value="UniProtKB-EC"/>
</dbReference>
<keyword evidence="2" id="KW-0963">Cytoplasm</keyword>
<comment type="catalytic activity">
    <reaction evidence="2">
        <text>glycyl-tRNA(Ala) + H2O = tRNA(Ala) + glycine + H(+)</text>
        <dbReference type="Rhea" id="RHEA:53744"/>
        <dbReference type="Rhea" id="RHEA-COMP:9657"/>
        <dbReference type="Rhea" id="RHEA-COMP:13640"/>
        <dbReference type="ChEBI" id="CHEBI:15377"/>
        <dbReference type="ChEBI" id="CHEBI:15378"/>
        <dbReference type="ChEBI" id="CHEBI:57305"/>
        <dbReference type="ChEBI" id="CHEBI:78442"/>
        <dbReference type="ChEBI" id="CHEBI:78522"/>
    </reaction>
</comment>
<proteinExistence type="inferred from homology"/>
<evidence type="ECO:0000313" key="3">
    <source>
        <dbReference type="EMBL" id="MEY1662949.1"/>
    </source>
</evidence>
<protein>
    <recommendedName>
        <fullName evidence="2">D-aminoacyl-tRNA deacylase</fullName>
        <shortName evidence="2">DTD</shortName>
        <ecNumber evidence="2">3.1.1.96</ecNumber>
    </recommendedName>
    <alternativeName>
        <fullName evidence="2">Gly-tRNA(Ala) deacylase</fullName>
        <ecNumber evidence="2">3.1.1.-</ecNumber>
    </alternativeName>
</protein>
<dbReference type="SUPFAM" id="SSF69500">
    <property type="entry name" value="DTD-like"/>
    <property type="match status" value="1"/>
</dbReference>
<evidence type="ECO:0000256" key="2">
    <source>
        <dbReference type="HAMAP-Rule" id="MF_00518"/>
    </source>
</evidence>
<dbReference type="InterPro" id="IPR023509">
    <property type="entry name" value="DTD-like_sf"/>
</dbReference>
<feature type="short sequence motif" description="Gly-cisPro motif, important for rejection of L-amino acids" evidence="2">
    <location>
        <begin position="137"/>
        <end position="138"/>
    </location>
</feature>
<dbReference type="CDD" id="cd00563">
    <property type="entry name" value="Dtyr_deacylase"/>
    <property type="match status" value="1"/>
</dbReference>
<comment type="caution">
    <text evidence="3">The sequence shown here is derived from an EMBL/GenBank/DDBJ whole genome shotgun (WGS) entry which is preliminary data.</text>
</comment>
<dbReference type="Proteomes" id="UP001562065">
    <property type="component" value="Unassembled WGS sequence"/>
</dbReference>
<keyword evidence="2 3" id="KW-0378">Hydrolase</keyword>
<dbReference type="Pfam" id="PF02580">
    <property type="entry name" value="Tyr_Deacylase"/>
    <property type="match status" value="1"/>
</dbReference>
<reference evidence="3 4" key="1">
    <citation type="submission" date="2024-07" db="EMBL/GenBank/DDBJ databases">
        <authorList>
            <person name="Ren Q."/>
        </authorList>
    </citation>
    <scope>NUCLEOTIDE SEQUENCE [LARGE SCALE GENOMIC DNA]</scope>
    <source>
        <strain evidence="3 4">REN37</strain>
    </source>
</reference>
<name>A0ABV4AJF3_9GAMM</name>
<dbReference type="EC" id="3.1.1.96" evidence="2"/>
<dbReference type="EC" id="3.1.1.-" evidence="2"/>
<comment type="domain">
    <text evidence="2">A Gly-cisPro motif from one monomer fits into the active site of the other monomer to allow specific chiral rejection of L-amino acids.</text>
</comment>
<dbReference type="PANTHER" id="PTHR10472:SF5">
    <property type="entry name" value="D-AMINOACYL-TRNA DEACYLASE 1"/>
    <property type="match status" value="1"/>
</dbReference>
<dbReference type="InterPro" id="IPR003732">
    <property type="entry name" value="Daa-tRNA_deacyls_DTD"/>
</dbReference>
<organism evidence="3 4">
    <name type="scientific">Isoalcanivorax beigongshangi</name>
    <dbReference type="NCBI Taxonomy" id="3238810"/>
    <lineage>
        <taxon>Bacteria</taxon>
        <taxon>Pseudomonadati</taxon>
        <taxon>Pseudomonadota</taxon>
        <taxon>Gammaproteobacteria</taxon>
        <taxon>Oceanospirillales</taxon>
        <taxon>Alcanivoracaceae</taxon>
        <taxon>Isoalcanivorax</taxon>
    </lineage>
</organism>
<keyword evidence="2" id="KW-0694">RNA-binding</keyword>
<comment type="catalytic activity">
    <reaction evidence="2">
        <text>a D-aminoacyl-tRNA + H2O = a tRNA + a D-alpha-amino acid + H(+)</text>
        <dbReference type="Rhea" id="RHEA:13953"/>
        <dbReference type="Rhea" id="RHEA-COMP:10123"/>
        <dbReference type="Rhea" id="RHEA-COMP:10124"/>
        <dbReference type="ChEBI" id="CHEBI:15377"/>
        <dbReference type="ChEBI" id="CHEBI:15378"/>
        <dbReference type="ChEBI" id="CHEBI:59871"/>
        <dbReference type="ChEBI" id="CHEBI:78442"/>
        <dbReference type="ChEBI" id="CHEBI:79333"/>
        <dbReference type="EC" id="3.1.1.96"/>
    </reaction>
</comment>
<dbReference type="HAMAP" id="MF_00518">
    <property type="entry name" value="Deacylase_Dtd"/>
    <property type="match status" value="1"/>
</dbReference>
<keyword evidence="2" id="KW-0820">tRNA-binding</keyword>
<accession>A0ABV4AJF3</accession>
<dbReference type="PANTHER" id="PTHR10472">
    <property type="entry name" value="D-TYROSYL-TRNA TYR DEACYLASE"/>
    <property type="match status" value="1"/>
</dbReference>
<keyword evidence="4" id="KW-1185">Reference proteome</keyword>
<evidence type="ECO:0000313" key="4">
    <source>
        <dbReference type="Proteomes" id="UP001562065"/>
    </source>
</evidence>
<comment type="subcellular location">
    <subcellularLocation>
        <location evidence="2">Cytoplasm</location>
    </subcellularLocation>
</comment>
<sequence>MKVVVQRVSEAAVRVDGEVVGAIGSGLLLLVGICQHDDTAAVTRMATRILGYRLFSDEQGKMNLDVRQAGGQVLAVSQFTLSADTGRGRRPSFTRCAAPALAQPLYQQFIAALQQGGVAVERGVFGADMQVSLVNDGPVTFVLES</sequence>